<feature type="domain" description="ABC transporter" evidence="9">
    <location>
        <begin position="375"/>
        <end position="630"/>
    </location>
</feature>
<dbReference type="InterPro" id="IPR036640">
    <property type="entry name" value="ABC1_TM_sf"/>
</dbReference>
<dbReference type="InterPro" id="IPR003593">
    <property type="entry name" value="AAA+_ATPase"/>
</dbReference>
<feature type="transmembrane region" description="Helical" evidence="8">
    <location>
        <begin position="246"/>
        <end position="265"/>
    </location>
</feature>
<evidence type="ECO:0000256" key="2">
    <source>
        <dbReference type="ARBA" id="ARBA00022692"/>
    </source>
</evidence>
<evidence type="ECO:0000256" key="7">
    <source>
        <dbReference type="SAM" id="MobiDB-lite"/>
    </source>
</evidence>
<dbReference type="Gene3D" id="3.40.50.300">
    <property type="entry name" value="P-loop containing nucleotide triphosphate hydrolases"/>
    <property type="match status" value="1"/>
</dbReference>
<dbReference type="GO" id="GO:0140359">
    <property type="term" value="F:ABC-type transporter activity"/>
    <property type="evidence" value="ECO:0007669"/>
    <property type="project" value="InterPro"/>
</dbReference>
<evidence type="ECO:0000313" key="12">
    <source>
        <dbReference type="Proteomes" id="UP000886842"/>
    </source>
</evidence>
<dbReference type="GO" id="GO:0005886">
    <property type="term" value="C:plasma membrane"/>
    <property type="evidence" value="ECO:0007669"/>
    <property type="project" value="UniProtKB-SubCell"/>
</dbReference>
<protein>
    <submittedName>
        <fullName evidence="11">ABC transporter ATP-binding protein</fullName>
    </submittedName>
</protein>
<dbReference type="PANTHER" id="PTHR24221:SF654">
    <property type="entry name" value="ATP-BINDING CASSETTE SUB-FAMILY B MEMBER 6"/>
    <property type="match status" value="1"/>
</dbReference>
<dbReference type="GO" id="GO:0034040">
    <property type="term" value="F:ATPase-coupled lipid transmembrane transporter activity"/>
    <property type="evidence" value="ECO:0007669"/>
    <property type="project" value="TreeGrafter"/>
</dbReference>
<gene>
    <name evidence="11" type="ORF">IAA98_12320</name>
</gene>
<keyword evidence="6 8" id="KW-0472">Membrane</keyword>
<evidence type="ECO:0000313" key="11">
    <source>
        <dbReference type="EMBL" id="HIT76361.1"/>
    </source>
</evidence>
<reference evidence="11" key="1">
    <citation type="submission" date="2020-10" db="EMBL/GenBank/DDBJ databases">
        <authorList>
            <person name="Gilroy R."/>
        </authorList>
    </citation>
    <scope>NUCLEOTIDE SEQUENCE</scope>
    <source>
        <strain evidence="11">ChiGjej1B1-24693</strain>
    </source>
</reference>
<comment type="subcellular location">
    <subcellularLocation>
        <location evidence="1">Cell membrane</location>
        <topology evidence="1">Multi-pass membrane protein</topology>
    </subcellularLocation>
</comment>
<evidence type="ECO:0000256" key="1">
    <source>
        <dbReference type="ARBA" id="ARBA00004651"/>
    </source>
</evidence>
<feature type="compositionally biased region" description="Basic and acidic residues" evidence="7">
    <location>
        <begin position="350"/>
        <end position="359"/>
    </location>
</feature>
<feature type="region of interest" description="Disordered" evidence="7">
    <location>
        <begin position="324"/>
        <end position="370"/>
    </location>
</feature>
<proteinExistence type="predicted"/>
<dbReference type="PROSITE" id="PS50929">
    <property type="entry name" value="ABC_TM1F"/>
    <property type="match status" value="1"/>
</dbReference>
<dbReference type="InterPro" id="IPR027417">
    <property type="entry name" value="P-loop_NTPase"/>
</dbReference>
<keyword evidence="5 8" id="KW-1133">Transmembrane helix</keyword>
<sequence>MLRVLFRHGLTVVPRLFVVCLITSVIAAGLSIATPILAGQVIGGIPALVEEGPTSTFVVVLVALLLVLLFSNLSGIVNDSAQRLMDGQIQKDASLRIGHALSVDPDLARLDDPTAMAEVAKIRARRWEVAMGVRLACGAMPTTVIGAVGSAVTLAIVLDWWVPIPLLAMFVVEAVRFSRVVTAQMDVWSGQAEAQKHAIYAFRQGMGGAAKEVRIFGLGDYLRRRYGDHMRAVYQPYWRTRRSQTAVNLLVNAARVAVTVGALAWAGWRASNGDLGLAALATSLPVILSLGTTDAWMFGQLQRASEEIGWMVGLTRDSDYPGPVALTPSTAPSVTTDPKAPSVSRVSTAARDRTDDGHDAVAPTDADHGPGPAGVVLDEVSFHYPRQESLVLDRLSLALPAGSATALVGVNGAGKSTLVKLLTGGYLPTGGQILVDGQDLSRLDPEERRAWQRRVAPITQDFIRLPLPAGDNVEFGTGRAWAGHLDVDPDRDSSTLDRVAERAGITDLIAGLSDGWATVLDKTIPGGTDLSGGEWQRIGLARALRAVEGGAGVLVLDEPAAALDVESEARLVRGYLDLARHVTSLVISHRFSVVRPVPRICVLADGGIVEDGSHEELMAMPDGRYRQMFTLQAQRYLGNDPKDADEEVRT</sequence>
<keyword evidence="2 8" id="KW-0812">Transmembrane</keyword>
<feature type="domain" description="ABC transmembrane type-1" evidence="10">
    <location>
        <begin position="18"/>
        <end position="284"/>
    </location>
</feature>
<dbReference type="AlphaFoldDB" id="A0A9D1GYW2"/>
<keyword evidence="4 11" id="KW-0067">ATP-binding</keyword>
<evidence type="ECO:0000256" key="4">
    <source>
        <dbReference type="ARBA" id="ARBA00022840"/>
    </source>
</evidence>
<evidence type="ECO:0000259" key="10">
    <source>
        <dbReference type="PROSITE" id="PS50929"/>
    </source>
</evidence>
<dbReference type="SUPFAM" id="SSF90123">
    <property type="entry name" value="ABC transporter transmembrane region"/>
    <property type="match status" value="1"/>
</dbReference>
<dbReference type="PROSITE" id="PS00211">
    <property type="entry name" value="ABC_TRANSPORTER_1"/>
    <property type="match status" value="1"/>
</dbReference>
<dbReference type="InterPro" id="IPR017871">
    <property type="entry name" value="ABC_transporter-like_CS"/>
</dbReference>
<dbReference type="Gene3D" id="1.20.1560.10">
    <property type="entry name" value="ABC transporter type 1, transmembrane domain"/>
    <property type="match status" value="1"/>
</dbReference>
<dbReference type="SUPFAM" id="SSF52540">
    <property type="entry name" value="P-loop containing nucleoside triphosphate hydrolases"/>
    <property type="match status" value="1"/>
</dbReference>
<name>A0A9D1GYW2_9ACTN</name>
<dbReference type="InterPro" id="IPR039421">
    <property type="entry name" value="Type_1_exporter"/>
</dbReference>
<dbReference type="InterPro" id="IPR003439">
    <property type="entry name" value="ABC_transporter-like_ATP-bd"/>
</dbReference>
<feature type="transmembrane region" description="Helical" evidence="8">
    <location>
        <begin position="131"/>
        <end position="154"/>
    </location>
</feature>
<organism evidence="11 12">
    <name type="scientific">Candidatus Avipropionibacterium avicola</name>
    <dbReference type="NCBI Taxonomy" id="2840701"/>
    <lineage>
        <taxon>Bacteria</taxon>
        <taxon>Bacillati</taxon>
        <taxon>Actinomycetota</taxon>
        <taxon>Actinomycetes</taxon>
        <taxon>Propionibacteriales</taxon>
        <taxon>Propionibacteriaceae</taxon>
        <taxon>Propionibacteriaceae incertae sedis</taxon>
        <taxon>Candidatus Avipropionibacterium</taxon>
    </lineage>
</organism>
<feature type="transmembrane region" description="Helical" evidence="8">
    <location>
        <begin position="160"/>
        <end position="177"/>
    </location>
</feature>
<dbReference type="InterPro" id="IPR011527">
    <property type="entry name" value="ABC1_TM_dom"/>
</dbReference>
<comment type="caution">
    <text evidence="11">The sequence shown here is derived from an EMBL/GenBank/DDBJ whole genome shotgun (WGS) entry which is preliminary data.</text>
</comment>
<dbReference type="GO" id="GO:0005524">
    <property type="term" value="F:ATP binding"/>
    <property type="evidence" value="ECO:0007669"/>
    <property type="project" value="UniProtKB-KW"/>
</dbReference>
<dbReference type="EMBL" id="DVLP01000362">
    <property type="protein sequence ID" value="HIT76361.1"/>
    <property type="molecule type" value="Genomic_DNA"/>
</dbReference>
<dbReference type="SMART" id="SM00382">
    <property type="entry name" value="AAA"/>
    <property type="match status" value="1"/>
</dbReference>
<dbReference type="PANTHER" id="PTHR24221">
    <property type="entry name" value="ATP-BINDING CASSETTE SUB-FAMILY B"/>
    <property type="match status" value="1"/>
</dbReference>
<feature type="compositionally biased region" description="Polar residues" evidence="7">
    <location>
        <begin position="327"/>
        <end position="336"/>
    </location>
</feature>
<accession>A0A9D1GYW2</accession>
<evidence type="ECO:0000259" key="9">
    <source>
        <dbReference type="PROSITE" id="PS50893"/>
    </source>
</evidence>
<dbReference type="GO" id="GO:0016887">
    <property type="term" value="F:ATP hydrolysis activity"/>
    <property type="evidence" value="ECO:0007669"/>
    <property type="project" value="InterPro"/>
</dbReference>
<feature type="transmembrane region" description="Helical" evidence="8">
    <location>
        <begin position="12"/>
        <end position="37"/>
    </location>
</feature>
<keyword evidence="3" id="KW-0547">Nucleotide-binding</keyword>
<dbReference type="Pfam" id="PF00005">
    <property type="entry name" value="ABC_tran"/>
    <property type="match status" value="1"/>
</dbReference>
<dbReference type="PROSITE" id="PS50893">
    <property type="entry name" value="ABC_TRANSPORTER_2"/>
    <property type="match status" value="1"/>
</dbReference>
<evidence type="ECO:0000256" key="6">
    <source>
        <dbReference type="ARBA" id="ARBA00023136"/>
    </source>
</evidence>
<evidence type="ECO:0000256" key="5">
    <source>
        <dbReference type="ARBA" id="ARBA00022989"/>
    </source>
</evidence>
<evidence type="ECO:0000256" key="3">
    <source>
        <dbReference type="ARBA" id="ARBA00022741"/>
    </source>
</evidence>
<evidence type="ECO:0000256" key="8">
    <source>
        <dbReference type="SAM" id="Phobius"/>
    </source>
</evidence>
<feature type="transmembrane region" description="Helical" evidence="8">
    <location>
        <begin position="57"/>
        <end position="77"/>
    </location>
</feature>
<reference evidence="11" key="2">
    <citation type="journal article" date="2021" name="PeerJ">
        <title>Extensive microbial diversity within the chicken gut microbiome revealed by metagenomics and culture.</title>
        <authorList>
            <person name="Gilroy R."/>
            <person name="Ravi A."/>
            <person name="Getino M."/>
            <person name="Pursley I."/>
            <person name="Horton D.L."/>
            <person name="Alikhan N.F."/>
            <person name="Baker D."/>
            <person name="Gharbi K."/>
            <person name="Hall N."/>
            <person name="Watson M."/>
            <person name="Adriaenssens E.M."/>
            <person name="Foster-Nyarko E."/>
            <person name="Jarju S."/>
            <person name="Secka A."/>
            <person name="Antonio M."/>
            <person name="Oren A."/>
            <person name="Chaudhuri R.R."/>
            <person name="La Ragione R."/>
            <person name="Hildebrand F."/>
            <person name="Pallen M.J."/>
        </authorList>
    </citation>
    <scope>NUCLEOTIDE SEQUENCE</scope>
    <source>
        <strain evidence="11">ChiGjej1B1-24693</strain>
    </source>
</reference>
<dbReference type="Proteomes" id="UP000886842">
    <property type="component" value="Unassembled WGS sequence"/>
</dbReference>